<feature type="compositionally biased region" description="Basic and acidic residues" evidence="3">
    <location>
        <begin position="239"/>
        <end position="267"/>
    </location>
</feature>
<evidence type="ECO:0000313" key="4">
    <source>
        <dbReference type="Proteomes" id="UP000887540"/>
    </source>
</evidence>
<evidence type="ECO:0000256" key="1">
    <source>
        <dbReference type="ARBA" id="ARBA00005655"/>
    </source>
</evidence>
<keyword evidence="4" id="KW-1185">Reference proteome</keyword>
<dbReference type="Proteomes" id="UP000887540">
    <property type="component" value="Unplaced"/>
</dbReference>
<name>A0A914D5G6_9BILA</name>
<dbReference type="WBParaSite" id="ACRNAN_scaffold18801.g17718.t1">
    <property type="protein sequence ID" value="ACRNAN_scaffold18801.g17718.t1"/>
    <property type="gene ID" value="ACRNAN_scaffold18801.g17718"/>
</dbReference>
<protein>
    <submittedName>
        <fullName evidence="5">Luc7-like protein 3</fullName>
    </submittedName>
</protein>
<accession>A0A914D5G6</accession>
<dbReference type="AlphaFoldDB" id="A0A914D5G6"/>
<sequence>MSAKEQLAAMLDELMGPRRNDAKGGAGLDFRDDNVCKFFLVAFCPHEMFVNTKADLGPCGRIHDEGLKKSYRESDKFEKLGYERSFYNFISRLHDDMKRKIIRNKERLALTQGPAVPVDEETKAKINAQISELDERISELMREAERHGVQGEILKSQEYVKTADTFKLEREQLKKSLFGAPTVPIDPNAKPMEVCETCGCFLIIGDVQQRIDEHYTGKQHMGFARIAVQLQEMDKRFRDVEEEDRRKAEQRRKEYEKEKNGTRDKSKERKKRSRSRDRSREKRSHDKDHKSSRHRDDERRQ</sequence>
<proteinExistence type="inferred from homology"/>
<dbReference type="GO" id="GO:0005685">
    <property type="term" value="C:U1 snRNP"/>
    <property type="evidence" value="ECO:0007669"/>
    <property type="project" value="InterPro"/>
</dbReference>
<comment type="similarity">
    <text evidence="1">Belongs to the Luc7 family.</text>
</comment>
<feature type="compositionally biased region" description="Basic and acidic residues" evidence="3">
    <location>
        <begin position="276"/>
        <end position="301"/>
    </location>
</feature>
<feature type="region of interest" description="Disordered" evidence="3">
    <location>
        <begin position="239"/>
        <end position="301"/>
    </location>
</feature>
<dbReference type="GO" id="GO:0006376">
    <property type="term" value="P:mRNA splice site recognition"/>
    <property type="evidence" value="ECO:0007669"/>
    <property type="project" value="InterPro"/>
</dbReference>
<dbReference type="Pfam" id="PF03194">
    <property type="entry name" value="LUC7"/>
    <property type="match status" value="1"/>
</dbReference>
<evidence type="ECO:0000256" key="3">
    <source>
        <dbReference type="SAM" id="MobiDB-lite"/>
    </source>
</evidence>
<reference evidence="5" key="1">
    <citation type="submission" date="2022-11" db="UniProtKB">
        <authorList>
            <consortium name="WormBaseParasite"/>
        </authorList>
    </citation>
    <scope>IDENTIFICATION</scope>
</reference>
<dbReference type="PANTHER" id="PTHR12375">
    <property type="entry name" value="RNA-BINDING PROTEIN LUC7-RELATED"/>
    <property type="match status" value="1"/>
</dbReference>
<evidence type="ECO:0000313" key="5">
    <source>
        <dbReference type="WBParaSite" id="ACRNAN_scaffold18801.g17718.t1"/>
    </source>
</evidence>
<evidence type="ECO:0000256" key="2">
    <source>
        <dbReference type="SAM" id="Coils"/>
    </source>
</evidence>
<feature type="coiled-coil region" evidence="2">
    <location>
        <begin position="123"/>
        <end position="150"/>
    </location>
</feature>
<dbReference type="InterPro" id="IPR004882">
    <property type="entry name" value="Luc7-rel"/>
</dbReference>
<keyword evidence="2" id="KW-0175">Coiled coil</keyword>
<dbReference type="GO" id="GO:0003729">
    <property type="term" value="F:mRNA binding"/>
    <property type="evidence" value="ECO:0007669"/>
    <property type="project" value="InterPro"/>
</dbReference>
<organism evidence="4 5">
    <name type="scientific">Acrobeloides nanus</name>
    <dbReference type="NCBI Taxonomy" id="290746"/>
    <lineage>
        <taxon>Eukaryota</taxon>
        <taxon>Metazoa</taxon>
        <taxon>Ecdysozoa</taxon>
        <taxon>Nematoda</taxon>
        <taxon>Chromadorea</taxon>
        <taxon>Rhabditida</taxon>
        <taxon>Tylenchina</taxon>
        <taxon>Cephalobomorpha</taxon>
        <taxon>Cephaloboidea</taxon>
        <taxon>Cephalobidae</taxon>
        <taxon>Acrobeloides</taxon>
    </lineage>
</organism>